<keyword evidence="4" id="KW-0472">Membrane</keyword>
<proteinExistence type="predicted"/>
<evidence type="ECO:0000256" key="1">
    <source>
        <dbReference type="ARBA" id="ARBA00022737"/>
    </source>
</evidence>
<feature type="domain" description="CBS" evidence="5">
    <location>
        <begin position="188"/>
        <end position="245"/>
    </location>
</feature>
<dbReference type="Pfam" id="PF01595">
    <property type="entry name" value="CNNM"/>
    <property type="match status" value="1"/>
</dbReference>
<dbReference type="PANTHER" id="PTHR22777">
    <property type="entry name" value="HEMOLYSIN-RELATED"/>
    <property type="match status" value="1"/>
</dbReference>
<protein>
    <submittedName>
        <fullName evidence="6">Hemolysin C</fullName>
    </submittedName>
</protein>
<dbReference type="Gene3D" id="3.10.580.10">
    <property type="entry name" value="CBS-domain"/>
    <property type="match status" value="1"/>
</dbReference>
<keyword evidence="4" id="KW-1133">Transmembrane helix</keyword>
<dbReference type="GO" id="GO:0005886">
    <property type="term" value="C:plasma membrane"/>
    <property type="evidence" value="ECO:0007669"/>
    <property type="project" value="TreeGrafter"/>
</dbReference>
<dbReference type="InterPro" id="IPR000644">
    <property type="entry name" value="CBS_dom"/>
</dbReference>
<evidence type="ECO:0000256" key="2">
    <source>
        <dbReference type="ARBA" id="ARBA00023122"/>
    </source>
</evidence>
<evidence type="ECO:0000256" key="3">
    <source>
        <dbReference type="PROSITE-ProRule" id="PRU00703"/>
    </source>
</evidence>
<keyword evidence="2 3" id="KW-0129">CBS domain</keyword>
<reference evidence="7" key="1">
    <citation type="journal article" date="2015" name="MBio">
        <title>Genome-Resolved Metagenomic Analysis Reveals Roles for Candidate Phyla and Other Microbial Community Members in Biogeochemical Transformations in Oil Reservoirs.</title>
        <authorList>
            <person name="Hu P."/>
            <person name="Tom L."/>
            <person name="Singh A."/>
            <person name="Thomas B.C."/>
            <person name="Baker B.J."/>
            <person name="Piceno Y.M."/>
            <person name="Andersen G.L."/>
            <person name="Banfield J.F."/>
        </authorList>
    </citation>
    <scope>NUCLEOTIDE SEQUENCE [LARGE SCALE GENOMIC DNA]</scope>
</reference>
<evidence type="ECO:0000313" key="7">
    <source>
        <dbReference type="Proteomes" id="UP000053467"/>
    </source>
</evidence>
<dbReference type="SUPFAM" id="SSF54631">
    <property type="entry name" value="CBS-domain pair"/>
    <property type="match status" value="1"/>
</dbReference>
<organism evidence="6 7">
    <name type="scientific">candidate division TA06 bacterium 34_109</name>
    <dbReference type="NCBI Taxonomy" id="1635277"/>
    <lineage>
        <taxon>Bacteria</taxon>
        <taxon>Bacteria division TA06</taxon>
    </lineage>
</organism>
<dbReference type="EMBL" id="LGGX01000024">
    <property type="protein sequence ID" value="KUK86257.1"/>
    <property type="molecule type" value="Genomic_DNA"/>
</dbReference>
<dbReference type="AlphaFoldDB" id="A0A117M606"/>
<dbReference type="PANTHER" id="PTHR22777:SF17">
    <property type="entry name" value="UPF0053 PROTEIN SLL0260"/>
    <property type="match status" value="1"/>
</dbReference>
<keyword evidence="1" id="KW-0677">Repeat</keyword>
<dbReference type="InterPro" id="IPR002550">
    <property type="entry name" value="CNNM"/>
</dbReference>
<feature type="transmembrane region" description="Helical" evidence="4">
    <location>
        <begin position="6"/>
        <end position="30"/>
    </location>
</feature>
<gene>
    <name evidence="6" type="ORF">XE03_1628</name>
</gene>
<dbReference type="SMART" id="SM00116">
    <property type="entry name" value="CBS"/>
    <property type="match status" value="2"/>
</dbReference>
<dbReference type="PATRIC" id="fig|1635277.3.peg.992"/>
<dbReference type="Proteomes" id="UP000053467">
    <property type="component" value="Unassembled WGS sequence"/>
</dbReference>
<dbReference type="Pfam" id="PF00571">
    <property type="entry name" value="CBS"/>
    <property type="match status" value="2"/>
</dbReference>
<feature type="transmembrane region" description="Helical" evidence="4">
    <location>
        <begin position="51"/>
        <end position="71"/>
    </location>
</feature>
<comment type="caution">
    <text evidence="6">The sequence shown here is derived from an EMBL/GenBank/DDBJ whole genome shotgun (WGS) entry which is preliminary data.</text>
</comment>
<name>A0A117M606_UNCT6</name>
<evidence type="ECO:0000313" key="6">
    <source>
        <dbReference type="EMBL" id="KUK86257.1"/>
    </source>
</evidence>
<dbReference type="InterPro" id="IPR046342">
    <property type="entry name" value="CBS_dom_sf"/>
</dbReference>
<sequence length="304" mass="36078">MLYISLFLLFSFCSFLMSGIETSFFSLSEFELHKLSKKINFLKEISKNKNIFLFFLISLNTFANVGIVVFANNIFSLIGLGDYLKILEVFFLLLYILFLCEILPKTLSIYKKNLFLKSFYFFLPLFKVFKIILKIFLKEKNIKIKKIETDFDSIYDFLEEHKESIENEFLFLKSYSELKDVKIFEFSQQPEKIISIKKGSLVKDAISIYREKNFSRIPVFENGKPVGVLYLKDLLFKDEMEKIDKYSKDFERVDYESRLYEVFNLMINKKTHIVLIFKDNDFYSIVTLEDIINKILKGLKITNV</sequence>
<feature type="transmembrane region" description="Helical" evidence="4">
    <location>
        <begin position="115"/>
        <end position="137"/>
    </location>
</feature>
<feature type="transmembrane region" description="Helical" evidence="4">
    <location>
        <begin position="83"/>
        <end position="103"/>
    </location>
</feature>
<evidence type="ECO:0000259" key="5">
    <source>
        <dbReference type="PROSITE" id="PS51371"/>
    </source>
</evidence>
<evidence type="ECO:0000256" key="4">
    <source>
        <dbReference type="SAM" id="Phobius"/>
    </source>
</evidence>
<accession>A0A117M606</accession>
<dbReference type="PROSITE" id="PS51371">
    <property type="entry name" value="CBS"/>
    <property type="match status" value="1"/>
</dbReference>
<keyword evidence="4" id="KW-0812">Transmembrane</keyword>